<gene>
    <name evidence="6" type="ORF">Gferi_09620</name>
</gene>
<dbReference type="STRING" id="1424294.Gferi_09620"/>
<dbReference type="Proteomes" id="UP000095743">
    <property type="component" value="Chromosome"/>
</dbReference>
<dbReference type="InterPro" id="IPR010327">
    <property type="entry name" value="FldB/FldC_alpha/beta"/>
</dbReference>
<reference evidence="6 7" key="1">
    <citation type="submission" date="2016-09" db="EMBL/GenBank/DDBJ databases">
        <title>Genomic analysis reveals versatility of anaerobic energy metabolism of Geosporobacter ferrireducens IRF9 of phylum Firmicutes.</title>
        <authorList>
            <person name="Kim S.-J."/>
        </authorList>
    </citation>
    <scope>NUCLEOTIDE SEQUENCE [LARGE SCALE GENOMIC DNA]</scope>
    <source>
        <strain evidence="6 7">IRF9</strain>
    </source>
</reference>
<dbReference type="GO" id="GO:0016836">
    <property type="term" value="F:hydro-lyase activity"/>
    <property type="evidence" value="ECO:0007669"/>
    <property type="project" value="UniProtKB-ARBA"/>
</dbReference>
<proteinExistence type="inferred from homology"/>
<dbReference type="Gene3D" id="1.20.1270.370">
    <property type="match status" value="1"/>
</dbReference>
<dbReference type="Gene3D" id="3.40.50.11890">
    <property type="match status" value="1"/>
</dbReference>
<dbReference type="Pfam" id="PF06050">
    <property type="entry name" value="HGD-D"/>
    <property type="match status" value="1"/>
</dbReference>
<organism evidence="6 7">
    <name type="scientific">Geosporobacter ferrireducens</name>
    <dbReference type="NCBI Taxonomy" id="1424294"/>
    <lineage>
        <taxon>Bacteria</taxon>
        <taxon>Bacillati</taxon>
        <taxon>Bacillota</taxon>
        <taxon>Clostridia</taxon>
        <taxon>Peptostreptococcales</taxon>
        <taxon>Thermotaleaceae</taxon>
        <taxon>Geosporobacter</taxon>
    </lineage>
</organism>
<accession>A0A1D8GFY3</accession>
<evidence type="ECO:0000313" key="6">
    <source>
        <dbReference type="EMBL" id="AOT69814.1"/>
    </source>
</evidence>
<keyword evidence="4" id="KW-0408">Iron</keyword>
<dbReference type="Gene3D" id="3.40.50.11900">
    <property type="match status" value="1"/>
</dbReference>
<evidence type="ECO:0000256" key="2">
    <source>
        <dbReference type="ARBA" id="ARBA00005806"/>
    </source>
</evidence>
<evidence type="ECO:0000256" key="3">
    <source>
        <dbReference type="ARBA" id="ARBA00022723"/>
    </source>
</evidence>
<dbReference type="GO" id="GO:0046872">
    <property type="term" value="F:metal ion binding"/>
    <property type="evidence" value="ECO:0007669"/>
    <property type="project" value="UniProtKB-KW"/>
</dbReference>
<dbReference type="OrthoDB" id="9810278at2"/>
<dbReference type="KEGG" id="gfe:Gferi_09620"/>
<comment type="cofactor">
    <cofactor evidence="1">
        <name>[4Fe-4S] cluster</name>
        <dbReference type="ChEBI" id="CHEBI:49883"/>
    </cofactor>
</comment>
<evidence type="ECO:0000256" key="1">
    <source>
        <dbReference type="ARBA" id="ARBA00001966"/>
    </source>
</evidence>
<evidence type="ECO:0000313" key="7">
    <source>
        <dbReference type="Proteomes" id="UP000095743"/>
    </source>
</evidence>
<dbReference type="EMBL" id="CP017269">
    <property type="protein sequence ID" value="AOT69814.1"/>
    <property type="molecule type" value="Genomic_DNA"/>
</dbReference>
<keyword evidence="5" id="KW-0411">Iron-sulfur</keyword>
<sequence>MDARRAVIENDAFMSLASAYKEREKTAEKYRNKGKKTVGCIGSDVPEELFIAADYLPIRISADSRISLEDTDEYLEYAFDPLVRSQFQKIIDGTCYSLFDYLVISNSTDVLVRVNYYLREVRRIEPEKLIPSIYFLDILFTRARMYQVYNFNKIKKLKETIEIWNGKEITNRAMKNAIAICNENRELLRQAEALRISDKPKLSGVEALQIIGSSMYMPKEEHSNILKELLKSKEDFPEISGPRIFVTGSTHEDTAFYEMVEGAGAIIIAEDHDFGNRHFDKNVETTDDPIHAILNRYMLRIFSSKKAFVSQRVEALKEQMTKTKPDGVIFFMRQYDDPGSWDYPEQAKMLKELNIPSILLVKQPYDISKAEELREKIDTFIEALK</sequence>
<dbReference type="PANTHER" id="PTHR30548">
    <property type="entry name" value="2-HYDROXYGLUTARYL-COA DEHYDRATASE, D-COMPONENT-RELATED"/>
    <property type="match status" value="1"/>
</dbReference>
<keyword evidence="7" id="KW-1185">Reference proteome</keyword>
<dbReference type="GO" id="GO:0051536">
    <property type="term" value="F:iron-sulfur cluster binding"/>
    <property type="evidence" value="ECO:0007669"/>
    <property type="project" value="UniProtKB-KW"/>
</dbReference>
<protein>
    <recommendedName>
        <fullName evidence="8">2-hydroxyacyl-CoA dehydratase</fullName>
    </recommendedName>
</protein>
<evidence type="ECO:0000256" key="5">
    <source>
        <dbReference type="ARBA" id="ARBA00023014"/>
    </source>
</evidence>
<evidence type="ECO:0000256" key="4">
    <source>
        <dbReference type="ARBA" id="ARBA00023004"/>
    </source>
</evidence>
<name>A0A1D8GFY3_9FIRM</name>
<dbReference type="AlphaFoldDB" id="A0A1D8GFY3"/>
<comment type="similarity">
    <text evidence="2">Belongs to the FldB/FldC dehydratase alpha/beta subunit family.</text>
</comment>
<evidence type="ECO:0008006" key="8">
    <source>
        <dbReference type="Google" id="ProtNLM"/>
    </source>
</evidence>
<dbReference type="PANTHER" id="PTHR30548:SF5">
    <property type="entry name" value="SUBUNIT OF OXYGEN-SENSITIVE 2-HYDROXYISOCAPROYL-COA DEHYDRATASE"/>
    <property type="match status" value="1"/>
</dbReference>
<dbReference type="RefSeq" id="WP_069975899.1">
    <property type="nucleotide sequence ID" value="NZ_CP017269.1"/>
</dbReference>
<keyword evidence="3" id="KW-0479">Metal-binding</keyword>